<organism evidence="1 2">
    <name type="scientific">Winogradskyella marina</name>
    <dbReference type="NCBI Taxonomy" id="2785530"/>
    <lineage>
        <taxon>Bacteria</taxon>
        <taxon>Pseudomonadati</taxon>
        <taxon>Bacteroidota</taxon>
        <taxon>Flavobacteriia</taxon>
        <taxon>Flavobacteriales</taxon>
        <taxon>Flavobacteriaceae</taxon>
        <taxon>Winogradskyella</taxon>
    </lineage>
</organism>
<dbReference type="PROSITE" id="PS51257">
    <property type="entry name" value="PROKAR_LIPOPROTEIN"/>
    <property type="match status" value="1"/>
</dbReference>
<dbReference type="GO" id="GO:0008237">
    <property type="term" value="F:metallopeptidase activity"/>
    <property type="evidence" value="ECO:0007669"/>
    <property type="project" value="UniProtKB-KW"/>
</dbReference>
<dbReference type="EMBL" id="JADOET010000008">
    <property type="protein sequence ID" value="MBF8150443.1"/>
    <property type="molecule type" value="Genomic_DNA"/>
</dbReference>
<evidence type="ECO:0000313" key="2">
    <source>
        <dbReference type="Proteomes" id="UP000611215"/>
    </source>
</evidence>
<comment type="caution">
    <text evidence="1">The sequence shown here is derived from an EMBL/GenBank/DDBJ whole genome shotgun (WGS) entry which is preliminary data.</text>
</comment>
<proteinExistence type="predicted"/>
<protein>
    <submittedName>
        <fullName evidence="1">Membrane metalloprotease</fullName>
    </submittedName>
</protein>
<keyword evidence="1" id="KW-0645">Protease</keyword>
<dbReference type="InterPro" id="IPR024079">
    <property type="entry name" value="MetalloPept_cat_dom_sf"/>
</dbReference>
<dbReference type="Gene3D" id="3.40.390.10">
    <property type="entry name" value="Collagenase (Catalytic Domain)"/>
    <property type="match status" value="1"/>
</dbReference>
<dbReference type="SUPFAM" id="SSF55486">
    <property type="entry name" value="Metalloproteases ('zincins'), catalytic domain"/>
    <property type="match status" value="1"/>
</dbReference>
<name>A0ABS0EIZ4_9FLAO</name>
<sequence>MKIYNYLVAFLGFVLVASCSKENAETISENQNTEVNLNRQATGSSAHDFLSDNTFTSLLIELVYADGFEPNDASIANFISFIDDRTYKPNGITVEKRAITSPGFENYTVQDIADIEIAHRNNYNTENQLTLWVFFADGQSASNTDSNSVLGTAYWNTSFVIYEATIQNLSNSPFEPDRTLLETTVITHEFGHILGLTNLGTPMETAHEDTEHPKHCDDEDCLMFWATESSTGLDAMVNMSSAPDLDSACIDDLRANGGK</sequence>
<keyword evidence="1" id="KW-0378">Hydrolase</keyword>
<accession>A0ABS0EIZ4</accession>
<keyword evidence="1" id="KW-0482">Metalloprotease</keyword>
<gene>
    <name evidence="1" type="ORF">ITJ86_11085</name>
</gene>
<dbReference type="Proteomes" id="UP000611215">
    <property type="component" value="Unassembled WGS sequence"/>
</dbReference>
<reference evidence="1 2" key="1">
    <citation type="submission" date="2020-11" db="EMBL/GenBank/DDBJ databases">
        <title>Winogradskyella marina sp. nov., isolated from marine sediment.</title>
        <authorList>
            <person name="Bo J."/>
            <person name="Wang S."/>
            <person name="Song X."/>
            <person name="Du Z."/>
        </authorList>
    </citation>
    <scope>NUCLEOTIDE SEQUENCE [LARGE SCALE GENOMIC DNA]</scope>
    <source>
        <strain evidence="1 2">F6397</strain>
    </source>
</reference>
<evidence type="ECO:0000313" key="1">
    <source>
        <dbReference type="EMBL" id="MBF8150443.1"/>
    </source>
</evidence>
<dbReference type="RefSeq" id="WP_195871700.1">
    <property type="nucleotide sequence ID" value="NZ_JADOET010000008.1"/>
</dbReference>
<keyword evidence="2" id="KW-1185">Reference proteome</keyword>